<sequence>MEDDVVLAHEHVAASAGVVPPVAPGVGIAGALGPFDRCRQVAGDRVEPDVDALHVVVAPAVDRDLDAPVEVAGDGARLELLDVVVAEVQHVGTPVLAGVEPFLQLVGQRGQIQEEVLGLTELRSLSVDAAVRVDQVDRIELVAAVVALVAPGELELADRAGALDVAVG</sequence>
<dbReference type="EMBL" id="VSSQ01025118">
    <property type="protein sequence ID" value="MPM73045.1"/>
    <property type="molecule type" value="Genomic_DNA"/>
</dbReference>
<organism evidence="1">
    <name type="scientific">bioreactor metagenome</name>
    <dbReference type="NCBI Taxonomy" id="1076179"/>
    <lineage>
        <taxon>unclassified sequences</taxon>
        <taxon>metagenomes</taxon>
        <taxon>ecological metagenomes</taxon>
    </lineage>
</organism>
<comment type="caution">
    <text evidence="1">The sequence shown here is derived from an EMBL/GenBank/DDBJ whole genome shotgun (WGS) entry which is preliminary data.</text>
</comment>
<name>A0A645C658_9ZZZZ</name>
<gene>
    <name evidence="1" type="ORF">SDC9_120021</name>
</gene>
<evidence type="ECO:0000313" key="1">
    <source>
        <dbReference type="EMBL" id="MPM73045.1"/>
    </source>
</evidence>
<proteinExistence type="predicted"/>
<accession>A0A645C658</accession>
<reference evidence="1" key="1">
    <citation type="submission" date="2019-08" db="EMBL/GenBank/DDBJ databases">
        <authorList>
            <person name="Kucharzyk K."/>
            <person name="Murdoch R.W."/>
            <person name="Higgins S."/>
            <person name="Loffler F."/>
        </authorList>
    </citation>
    <scope>NUCLEOTIDE SEQUENCE</scope>
</reference>
<dbReference type="AlphaFoldDB" id="A0A645C658"/>
<protein>
    <submittedName>
        <fullName evidence="1">Uncharacterized protein</fullName>
    </submittedName>
</protein>